<name>A0A2H0UF62_9BACT</name>
<dbReference type="PANTHER" id="PTHR38471">
    <property type="entry name" value="FOUR HELIX BUNDLE PROTEIN"/>
    <property type="match status" value="1"/>
</dbReference>
<evidence type="ECO:0000313" key="2">
    <source>
        <dbReference type="Proteomes" id="UP000229315"/>
    </source>
</evidence>
<dbReference type="PANTHER" id="PTHR38471:SF2">
    <property type="entry name" value="FOUR HELIX BUNDLE PROTEIN"/>
    <property type="match status" value="1"/>
</dbReference>
<evidence type="ECO:0000313" key="1">
    <source>
        <dbReference type="EMBL" id="PIR85063.1"/>
    </source>
</evidence>
<sequence length="77" mass="8907">MVIHHFSQLVAWQRAHVLVLLVYKHTRTLPDGEKFGLTSQMRRASVSETSNIAEGFGRRTATDKNSFYTMAKHRFRS</sequence>
<dbReference type="CDD" id="cd16377">
    <property type="entry name" value="23S_rRNA_IVP_like"/>
    <property type="match status" value="1"/>
</dbReference>
<dbReference type="NCBIfam" id="TIGR02436">
    <property type="entry name" value="four helix bundle protein"/>
    <property type="match status" value="1"/>
</dbReference>
<organism evidence="1 2">
    <name type="scientific">Candidatus Kaiserbacteria bacterium CG10_big_fil_rev_8_21_14_0_10_45_20</name>
    <dbReference type="NCBI Taxonomy" id="1974607"/>
    <lineage>
        <taxon>Bacteria</taxon>
        <taxon>Candidatus Kaiseribacteriota</taxon>
    </lineage>
</organism>
<evidence type="ECO:0008006" key="3">
    <source>
        <dbReference type="Google" id="ProtNLM"/>
    </source>
</evidence>
<comment type="caution">
    <text evidence="1">The sequence shown here is derived from an EMBL/GenBank/DDBJ whole genome shotgun (WGS) entry which is preliminary data.</text>
</comment>
<dbReference type="Gene3D" id="1.20.1440.60">
    <property type="entry name" value="23S rRNA-intervening sequence"/>
    <property type="match status" value="1"/>
</dbReference>
<dbReference type="Proteomes" id="UP000229315">
    <property type="component" value="Unassembled WGS sequence"/>
</dbReference>
<reference evidence="2" key="1">
    <citation type="submission" date="2017-09" db="EMBL/GenBank/DDBJ databases">
        <title>Depth-based differentiation of microbial function through sediment-hosted aquifers and enrichment of novel symbionts in the deep terrestrial subsurface.</title>
        <authorList>
            <person name="Probst A.J."/>
            <person name="Ladd B."/>
            <person name="Jarett J.K."/>
            <person name="Geller-Mcgrath D.E."/>
            <person name="Sieber C.M.K."/>
            <person name="Emerson J.B."/>
            <person name="Anantharaman K."/>
            <person name="Thomas B.C."/>
            <person name="Malmstrom R."/>
            <person name="Stieglmeier M."/>
            <person name="Klingl A."/>
            <person name="Woyke T."/>
            <person name="Ryan C.M."/>
            <person name="Banfield J.F."/>
        </authorList>
    </citation>
    <scope>NUCLEOTIDE SEQUENCE [LARGE SCALE GENOMIC DNA]</scope>
</reference>
<proteinExistence type="predicted"/>
<dbReference type="AlphaFoldDB" id="A0A2H0UF62"/>
<accession>A0A2H0UF62</accession>
<dbReference type="SUPFAM" id="SSF158446">
    <property type="entry name" value="IVS-encoded protein-like"/>
    <property type="match status" value="1"/>
</dbReference>
<dbReference type="EMBL" id="PFBH01000016">
    <property type="protein sequence ID" value="PIR85063.1"/>
    <property type="molecule type" value="Genomic_DNA"/>
</dbReference>
<dbReference type="InterPro" id="IPR036583">
    <property type="entry name" value="23S_rRNA_IVS_sf"/>
</dbReference>
<dbReference type="Pfam" id="PF05635">
    <property type="entry name" value="23S_rRNA_IVP"/>
    <property type="match status" value="1"/>
</dbReference>
<dbReference type="InterPro" id="IPR012657">
    <property type="entry name" value="23S_rRNA-intervening_sequence"/>
</dbReference>
<gene>
    <name evidence="1" type="ORF">COU15_02725</name>
</gene>
<protein>
    <recommendedName>
        <fullName evidence="3">Four helix bundle protein</fullName>
    </recommendedName>
</protein>